<name>A0A2P2NKR5_RHIMU</name>
<dbReference type="AlphaFoldDB" id="A0A2P2NKR5"/>
<protein>
    <submittedName>
        <fullName evidence="1">Uncharacterized protein</fullName>
    </submittedName>
</protein>
<evidence type="ECO:0000313" key="1">
    <source>
        <dbReference type="EMBL" id="MBX43066.1"/>
    </source>
</evidence>
<reference evidence="1" key="1">
    <citation type="submission" date="2018-02" db="EMBL/GenBank/DDBJ databases">
        <title>Rhizophora mucronata_Transcriptome.</title>
        <authorList>
            <person name="Meera S.P."/>
            <person name="Sreeshan A."/>
            <person name="Augustine A."/>
        </authorList>
    </citation>
    <scope>NUCLEOTIDE SEQUENCE</scope>
    <source>
        <tissue evidence="1">Leaf</tissue>
    </source>
</reference>
<accession>A0A2P2NKR5</accession>
<sequence>MLMLKASASTKMPFYDGVLIYLMIIFGY</sequence>
<organism evidence="1">
    <name type="scientific">Rhizophora mucronata</name>
    <name type="common">Asiatic mangrove</name>
    <dbReference type="NCBI Taxonomy" id="61149"/>
    <lineage>
        <taxon>Eukaryota</taxon>
        <taxon>Viridiplantae</taxon>
        <taxon>Streptophyta</taxon>
        <taxon>Embryophyta</taxon>
        <taxon>Tracheophyta</taxon>
        <taxon>Spermatophyta</taxon>
        <taxon>Magnoliopsida</taxon>
        <taxon>eudicotyledons</taxon>
        <taxon>Gunneridae</taxon>
        <taxon>Pentapetalae</taxon>
        <taxon>rosids</taxon>
        <taxon>fabids</taxon>
        <taxon>Malpighiales</taxon>
        <taxon>Rhizophoraceae</taxon>
        <taxon>Rhizophora</taxon>
    </lineage>
</organism>
<proteinExistence type="predicted"/>
<dbReference type="EMBL" id="GGEC01062582">
    <property type="protein sequence ID" value="MBX43066.1"/>
    <property type="molecule type" value="Transcribed_RNA"/>
</dbReference>